<dbReference type="EMBL" id="JAGGJU010000010">
    <property type="protein sequence ID" value="MBP1852214.1"/>
    <property type="molecule type" value="Genomic_DNA"/>
</dbReference>
<dbReference type="Proteomes" id="UP000759443">
    <property type="component" value="Unassembled WGS sequence"/>
</dbReference>
<gene>
    <name evidence="6" type="ORF">J2Z17_003669</name>
</gene>
<dbReference type="InterPro" id="IPR007452">
    <property type="entry name" value="TamB_C"/>
</dbReference>
<keyword evidence="2" id="KW-0812">Transmembrane</keyword>
<feature type="domain" description="Translocation and assembly module TamB C-terminal" evidence="5">
    <location>
        <begin position="1045"/>
        <end position="1390"/>
    </location>
</feature>
<evidence type="ECO:0000256" key="4">
    <source>
        <dbReference type="ARBA" id="ARBA00023136"/>
    </source>
</evidence>
<protein>
    <submittedName>
        <fullName evidence="6">Translocation and assembly module TamB</fullName>
    </submittedName>
</protein>
<dbReference type="Pfam" id="PF04357">
    <property type="entry name" value="TamB"/>
    <property type="match status" value="1"/>
</dbReference>
<reference evidence="6 7" key="1">
    <citation type="submission" date="2021-03" db="EMBL/GenBank/DDBJ databases">
        <title>Genomic Encyclopedia of Type Strains, Phase IV (KMG-IV): sequencing the most valuable type-strain genomes for metagenomic binning, comparative biology and taxonomic classification.</title>
        <authorList>
            <person name="Goeker M."/>
        </authorList>
    </citation>
    <scope>NUCLEOTIDE SEQUENCE [LARGE SCALE GENOMIC DNA]</scope>
    <source>
        <strain evidence="6 7">DSM 21600</strain>
    </source>
</reference>
<keyword evidence="3" id="KW-1133">Transmembrane helix</keyword>
<keyword evidence="4" id="KW-0472">Membrane</keyword>
<comment type="caution">
    <text evidence="6">The sequence shown here is derived from an EMBL/GenBank/DDBJ whole genome shotgun (WGS) entry which is preliminary data.</text>
</comment>
<keyword evidence="7" id="KW-1185">Reference proteome</keyword>
<evidence type="ECO:0000256" key="2">
    <source>
        <dbReference type="ARBA" id="ARBA00022692"/>
    </source>
</evidence>
<organism evidence="6 7">
    <name type="scientific">Rhizobium halophytocola</name>
    <dbReference type="NCBI Taxonomy" id="735519"/>
    <lineage>
        <taxon>Bacteria</taxon>
        <taxon>Pseudomonadati</taxon>
        <taxon>Pseudomonadota</taxon>
        <taxon>Alphaproteobacteria</taxon>
        <taxon>Hyphomicrobiales</taxon>
        <taxon>Rhizobiaceae</taxon>
        <taxon>Rhizobium/Agrobacterium group</taxon>
        <taxon>Rhizobium</taxon>
    </lineage>
</organism>
<accession>A0ABS4E2T2</accession>
<name>A0ABS4E2T2_9HYPH</name>
<dbReference type="PANTHER" id="PTHR36985:SF1">
    <property type="entry name" value="TRANSLOCATION AND ASSEMBLY MODULE SUBUNIT TAMB"/>
    <property type="match status" value="1"/>
</dbReference>
<evidence type="ECO:0000313" key="7">
    <source>
        <dbReference type="Proteomes" id="UP000759443"/>
    </source>
</evidence>
<evidence type="ECO:0000259" key="5">
    <source>
        <dbReference type="Pfam" id="PF04357"/>
    </source>
</evidence>
<dbReference type="RefSeq" id="WP_209947053.1">
    <property type="nucleotide sequence ID" value="NZ_JAGGJU010000010.1"/>
</dbReference>
<evidence type="ECO:0000313" key="6">
    <source>
        <dbReference type="EMBL" id="MBP1852214.1"/>
    </source>
</evidence>
<sequence length="1390" mass="141701">MPANSRPILWIGRLVAWTLGLCVGIGLLLIVLLGFSSAGSGLLADVAGRLASGPGRTVTIDHIGPLLTGKLRIGSVVVADERGAYAELHDLAIDWTPSDLLKGTFKAERIAVASVKLDRLPQPPADQPVTDSTDSGTFSLPVKLDIAKISLPSISLGTAVAGRPFELAADGALNADDQEITARLGADRTDTSDTHLNLNLSYVPVDNRLVLDGSYAEPKAGLVGTLLRLPGQPAMTVELNGQGPLSDWAGSLNADLDGKRVASLDATHRVDDAGTRQVTLSGGGTFAALLPPWLRETFSGETTVDLSASLKGENQVLIDTARLSTGDMILTASGQYDPQGDNDISADLVGVGGPLALRWPLQEGELALAIRRIGLTAKGPSSKVALHINGQIASLDTPPASVEGMTFSVSSNSFDLGSRTGAANAVISVTKTTFQQPDLERALKAPLTLRAPLTIETGAISTEGATLESQKLGGTVSGRFDLATNAITAVIALKADPSALPPPASSKLKAPVEVSGKVDYVNPDDISATDLKIRSDLASIDGSARLADGSLDADLTGEIANIGALLENAEGKANVTAKVSGPLDALQADAQVTIPSATLAGRKLADLSITAKGGLSDGAPEGTVTANGSLDGQDIAVNADLVSEDGQTKIPQLEMTVGKNRITGALAFTPQYLPSGDIKLDLPQLDLLAALAGQKVTGDLAGTIHLDSSGSKMAAKVDLSGSKIQRDTLTIANPKVGVTVDDLKALSAEGAISADKVTSGSNVVSNPKVDFARDGKATTFDATANYDNAPVKATGKVVESGSAIDVVIDQLKASPKGIPLELAAPSTVKIVNGSASVDDLRIKAGSGTITLNGDAGSKLDMDARIDKLPAGLANTVVPNLGAGGSISGTVSANGTASNPSVDYKMSWSGAAIAQAQAAGLPPLTVEASGRFADSKLTVNTSLSGVAGLSASGGGSVTISGDKALSYKLSGQIPLSLFAGQLAANGLILEGAADIDASVSGSASAPAINGRAVVTKGRLTDVRHNVTIEDLTTTLSIEGDQARITGLKGRLSGGGLVSGEGTINLKGPGLPSDIELNLDKAQYSDGEMFTTSATGMLALNGPLTAGPKLSGKITLGETSVTVPESLPRSLRDLDITHRNAPADVRRQTAAIQKKESNGTSSDIGLDLAVSAPNRIFVRGRGIDAELGGALKISGGVSNPVVSGAFTLNRGRLSILTKRLTFTKGTITFGGNLIPLLNFEATTTSGGTAITITISGLANDPQVSFSSSPALPQDEILAQLIFGQSMSKLSPLQIAQLADAVSQLAGGRSSSLLENLRSGLGIDNLDVTTDAEGNAAVSAGKYLNDRTYLELQSGEDGGKAVINLDIGKGLKLKGEAGGNGSSGGGIFYEKEY</sequence>
<comment type="subcellular location">
    <subcellularLocation>
        <location evidence="1">Membrane</location>
        <topology evidence="1">Single-pass membrane protein</topology>
    </subcellularLocation>
</comment>
<proteinExistence type="predicted"/>
<evidence type="ECO:0000256" key="1">
    <source>
        <dbReference type="ARBA" id="ARBA00004167"/>
    </source>
</evidence>
<dbReference type="PANTHER" id="PTHR36985">
    <property type="entry name" value="TRANSLOCATION AND ASSEMBLY MODULE SUBUNIT TAMB"/>
    <property type="match status" value="1"/>
</dbReference>
<evidence type="ECO:0000256" key="3">
    <source>
        <dbReference type="ARBA" id="ARBA00022989"/>
    </source>
</evidence>